<gene>
    <name evidence="12" type="ORF">OLC1_LOCUS4306</name>
</gene>
<dbReference type="EMBL" id="OX459119">
    <property type="protein sequence ID" value="CAI9092715.1"/>
    <property type="molecule type" value="Genomic_DNA"/>
</dbReference>
<dbReference type="Pfam" id="PF17766">
    <property type="entry name" value="fn3_6"/>
    <property type="match status" value="1"/>
</dbReference>
<dbReference type="InterPro" id="IPR045051">
    <property type="entry name" value="SBT"/>
</dbReference>
<dbReference type="GO" id="GO:0004252">
    <property type="term" value="F:serine-type endopeptidase activity"/>
    <property type="evidence" value="ECO:0007669"/>
    <property type="project" value="UniProtKB-UniRule"/>
</dbReference>
<feature type="active site" description="Charge relay system" evidence="6 7">
    <location>
        <position position="529"/>
    </location>
</feature>
<evidence type="ECO:0000259" key="11">
    <source>
        <dbReference type="Pfam" id="PF17766"/>
    </source>
</evidence>
<dbReference type="Pfam" id="PF00082">
    <property type="entry name" value="Peptidase_S8"/>
    <property type="match status" value="1"/>
</dbReference>
<dbReference type="CDD" id="cd02120">
    <property type="entry name" value="PA_subtilisin_like"/>
    <property type="match status" value="1"/>
</dbReference>
<dbReference type="InterPro" id="IPR000209">
    <property type="entry name" value="Peptidase_S8/S53_dom"/>
</dbReference>
<evidence type="ECO:0000259" key="9">
    <source>
        <dbReference type="Pfam" id="PF00082"/>
    </source>
</evidence>
<keyword evidence="3" id="KW-0732">Signal</keyword>
<dbReference type="Gene3D" id="2.60.40.2310">
    <property type="match status" value="1"/>
</dbReference>
<dbReference type="InterPro" id="IPR036852">
    <property type="entry name" value="Peptidase_S8/S53_dom_sf"/>
</dbReference>
<dbReference type="SUPFAM" id="SSF52743">
    <property type="entry name" value="Subtilisin-like"/>
    <property type="match status" value="1"/>
</dbReference>
<keyword evidence="5 7" id="KW-0720">Serine protease</keyword>
<protein>
    <submittedName>
        <fullName evidence="12">OLC1v1028033C1</fullName>
    </submittedName>
</protein>
<dbReference type="InterPro" id="IPR015500">
    <property type="entry name" value="Peptidase_S8_subtilisin-rel"/>
</dbReference>
<name>A0AAV1CCU4_OLDCO</name>
<organism evidence="12 13">
    <name type="scientific">Oldenlandia corymbosa var. corymbosa</name>
    <dbReference type="NCBI Taxonomy" id="529605"/>
    <lineage>
        <taxon>Eukaryota</taxon>
        <taxon>Viridiplantae</taxon>
        <taxon>Streptophyta</taxon>
        <taxon>Embryophyta</taxon>
        <taxon>Tracheophyta</taxon>
        <taxon>Spermatophyta</taxon>
        <taxon>Magnoliopsida</taxon>
        <taxon>eudicotyledons</taxon>
        <taxon>Gunneridae</taxon>
        <taxon>Pentapetalae</taxon>
        <taxon>asterids</taxon>
        <taxon>lamiids</taxon>
        <taxon>Gentianales</taxon>
        <taxon>Rubiaceae</taxon>
        <taxon>Rubioideae</taxon>
        <taxon>Spermacoceae</taxon>
        <taxon>Hedyotis-Oldenlandia complex</taxon>
        <taxon>Oldenlandia</taxon>
    </lineage>
</organism>
<dbReference type="PRINTS" id="PR00723">
    <property type="entry name" value="SUBTILISIN"/>
</dbReference>
<feature type="transmembrane region" description="Helical" evidence="8">
    <location>
        <begin position="12"/>
        <end position="30"/>
    </location>
</feature>
<comment type="similarity">
    <text evidence="1 7">Belongs to the peptidase S8 family.</text>
</comment>
<dbReference type="InterPro" id="IPR041469">
    <property type="entry name" value="Subtilisin-like_FN3"/>
</dbReference>
<dbReference type="InterPro" id="IPR010259">
    <property type="entry name" value="S8pro/Inhibitor_I9"/>
</dbReference>
<dbReference type="AlphaFoldDB" id="A0AAV1CCU4"/>
<evidence type="ECO:0000256" key="5">
    <source>
        <dbReference type="ARBA" id="ARBA00022825"/>
    </source>
</evidence>
<proteinExistence type="inferred from homology"/>
<feature type="active site" description="Charge relay system" evidence="6 7">
    <location>
        <position position="143"/>
    </location>
</feature>
<keyword evidence="13" id="KW-1185">Reference proteome</keyword>
<dbReference type="InterPro" id="IPR023828">
    <property type="entry name" value="Peptidase_S8_Ser-AS"/>
</dbReference>
<dbReference type="CDD" id="cd04852">
    <property type="entry name" value="Peptidases_S8_3"/>
    <property type="match status" value="1"/>
</dbReference>
<dbReference type="PANTHER" id="PTHR10795">
    <property type="entry name" value="PROPROTEIN CONVERTASE SUBTILISIN/KEXIN"/>
    <property type="match status" value="1"/>
</dbReference>
<keyword evidence="2 7" id="KW-0645">Protease</keyword>
<feature type="domain" description="Peptidase S8/S53" evidence="9">
    <location>
        <begin position="136"/>
        <end position="581"/>
    </location>
</feature>
<evidence type="ECO:0000256" key="3">
    <source>
        <dbReference type="ARBA" id="ARBA00022729"/>
    </source>
</evidence>
<dbReference type="Pfam" id="PF05922">
    <property type="entry name" value="Inhibitor_I9"/>
    <property type="match status" value="1"/>
</dbReference>
<evidence type="ECO:0000256" key="1">
    <source>
        <dbReference type="ARBA" id="ARBA00011073"/>
    </source>
</evidence>
<dbReference type="PROSITE" id="PS00138">
    <property type="entry name" value="SUBTILASE_SER"/>
    <property type="match status" value="1"/>
</dbReference>
<dbReference type="InterPro" id="IPR037045">
    <property type="entry name" value="S8pro/Inhibitor_I9_sf"/>
</dbReference>
<evidence type="ECO:0000259" key="10">
    <source>
        <dbReference type="Pfam" id="PF05922"/>
    </source>
</evidence>
<keyword evidence="8" id="KW-0472">Membrane</keyword>
<keyword evidence="8" id="KW-0812">Transmembrane</keyword>
<dbReference type="Proteomes" id="UP001161247">
    <property type="component" value="Chromosome 2"/>
</dbReference>
<reference evidence="12" key="1">
    <citation type="submission" date="2023-03" db="EMBL/GenBank/DDBJ databases">
        <authorList>
            <person name="Julca I."/>
        </authorList>
    </citation>
    <scope>NUCLEOTIDE SEQUENCE</scope>
</reference>
<evidence type="ECO:0000256" key="2">
    <source>
        <dbReference type="ARBA" id="ARBA00022670"/>
    </source>
</evidence>
<feature type="domain" description="Inhibitor I9" evidence="10">
    <location>
        <begin position="36"/>
        <end position="113"/>
    </location>
</feature>
<evidence type="ECO:0000313" key="12">
    <source>
        <dbReference type="EMBL" id="CAI9092715.1"/>
    </source>
</evidence>
<evidence type="ECO:0000256" key="6">
    <source>
        <dbReference type="PIRSR" id="PIRSR615500-1"/>
    </source>
</evidence>
<dbReference type="InterPro" id="IPR034197">
    <property type="entry name" value="Peptidases_S8_3"/>
</dbReference>
<keyword evidence="4 7" id="KW-0378">Hydrolase</keyword>
<dbReference type="Gene3D" id="3.40.50.200">
    <property type="entry name" value="Peptidase S8/S53 domain"/>
    <property type="match status" value="1"/>
</dbReference>
<feature type="active site" description="Charge relay system" evidence="6 7">
    <location>
        <position position="200"/>
    </location>
</feature>
<dbReference type="GO" id="GO:0006508">
    <property type="term" value="P:proteolysis"/>
    <property type="evidence" value="ECO:0007669"/>
    <property type="project" value="UniProtKB-KW"/>
</dbReference>
<dbReference type="Gene3D" id="3.30.70.80">
    <property type="entry name" value="Peptidase S8 propeptide/proteinase inhibitor I9"/>
    <property type="match status" value="1"/>
</dbReference>
<dbReference type="PROSITE" id="PS51892">
    <property type="entry name" value="SUBTILASE"/>
    <property type="match status" value="1"/>
</dbReference>
<evidence type="ECO:0000256" key="7">
    <source>
        <dbReference type="PROSITE-ProRule" id="PRU01240"/>
    </source>
</evidence>
<sequence>MAKSFLQSLRILYVLLVIYVIGVNGISAVLDDERKVYIVYMGSLPAGEYSPSTHHLSILEEVVDSRFVEQSLVRSYKRSFNGFAAKLTNREQQKIAGRDDVVLIFPSQKRHLHTTASWDFMNFSQNVSRNLNVETDIVIGVIDSGIWPESKSFDDTGLGPVPKKWKGACEGGTNFTCNKKLIGARNYVPGEDSARDVEGHGTHTASTAAGSIVRGATFFGIGNGTARGAVPSARIAAYRVCGESGCTDDGIMAAFDDAIADGVDILTLSLGSDSAADITSDTIAIGSFHALRKGILTVQSAGNNGDSPGRVSSIAPWSFSVAASSITRRFVAPINLGNGKTIYGNAINAFKLKGTRFPLVYGSKASSSCSATDAEQCVDGCLDRDLVRGKIVVCNTDDIQNAAIEVNRTGGVAAIFVEAERFSGVAFVTFYPYSLVTPQQLTQVISYINSTRFPTANLLTSVAIKDATAPKVATFSSRGPNLIFPDLLKPDITAPGVDILAAWSTVSSPSGAPLFDQRSVDYNIISGTSMSCPHVTGAAAYVKSVHPRWSPSAIKSALMTTAWKMNASSPNIATEAEFAYGAGHLNPTKAAHPGLVYETLESDYLNWICGLNTAREVLKVYGFNVTCKGVVPIETKDLNYPSLSAQVQSDRSFKVTFSRNVTNVGMPNATYKAKITKNSRGLDVTVVPNTLFFKATHETKSFVVTVTGEELRVFASADLEWSDGLHNVRSPIFVYGNE</sequence>
<feature type="domain" description="Subtilisin-like protease fibronectin type-III" evidence="11">
    <location>
        <begin position="637"/>
        <end position="734"/>
    </location>
</feature>
<keyword evidence="8" id="KW-1133">Transmembrane helix</keyword>
<evidence type="ECO:0000256" key="8">
    <source>
        <dbReference type="SAM" id="Phobius"/>
    </source>
</evidence>
<accession>A0AAV1CCU4</accession>
<dbReference type="Gene3D" id="3.50.30.30">
    <property type="match status" value="1"/>
</dbReference>
<evidence type="ECO:0000313" key="13">
    <source>
        <dbReference type="Proteomes" id="UP001161247"/>
    </source>
</evidence>
<evidence type="ECO:0000256" key="4">
    <source>
        <dbReference type="ARBA" id="ARBA00022801"/>
    </source>
</evidence>